<dbReference type="InterPro" id="IPR032710">
    <property type="entry name" value="NTF2-like_dom_sf"/>
</dbReference>
<name>A0A507CK34_9FUNG</name>
<dbReference type="SUPFAM" id="SSF54427">
    <property type="entry name" value="NTF2-like"/>
    <property type="match status" value="1"/>
</dbReference>
<feature type="compositionally biased region" description="Basic and acidic residues" evidence="1">
    <location>
        <begin position="231"/>
        <end position="244"/>
    </location>
</feature>
<proteinExistence type="predicted"/>
<dbReference type="PANTHER" id="PTHR35393:SF1">
    <property type="entry name" value="SNOAL-LIKE DOMAIN-CONTAINING PROTEIN"/>
    <property type="match status" value="1"/>
</dbReference>
<evidence type="ECO:0000259" key="2">
    <source>
        <dbReference type="Pfam" id="PF24840"/>
    </source>
</evidence>
<accession>A0A507CK34</accession>
<dbReference type="Proteomes" id="UP000320475">
    <property type="component" value="Unassembled WGS sequence"/>
</dbReference>
<dbReference type="EMBL" id="QEAN01000279">
    <property type="protein sequence ID" value="TPX41231.1"/>
    <property type="molecule type" value="Genomic_DNA"/>
</dbReference>
<evidence type="ECO:0000256" key="1">
    <source>
        <dbReference type="SAM" id="MobiDB-lite"/>
    </source>
</evidence>
<reference evidence="5 6" key="1">
    <citation type="journal article" date="2019" name="Sci. Rep.">
        <title>Comparative genomics of chytrid fungi reveal insights into the obligate biotrophic and pathogenic lifestyle of Synchytrium endobioticum.</title>
        <authorList>
            <person name="van de Vossenberg B.T.L.H."/>
            <person name="Warris S."/>
            <person name="Nguyen H.D.T."/>
            <person name="van Gent-Pelzer M.P.E."/>
            <person name="Joly D.L."/>
            <person name="van de Geest H.C."/>
            <person name="Bonants P.J.M."/>
            <person name="Smith D.S."/>
            <person name="Levesque C.A."/>
            <person name="van der Lee T.A.J."/>
        </authorList>
    </citation>
    <scope>NUCLEOTIDE SEQUENCE [LARGE SCALE GENOMIC DNA]</scope>
    <source>
        <strain evidence="3 6">LEV6574</strain>
        <strain evidence="4 5">MB42</strain>
    </source>
</reference>
<dbReference type="OrthoDB" id="5580651at2759"/>
<feature type="domain" description="SigF-like NTF2-like" evidence="2">
    <location>
        <begin position="32"/>
        <end position="188"/>
    </location>
</feature>
<gene>
    <name evidence="3" type="ORF">SeLEV6574_g06761</name>
    <name evidence="4" type="ORF">SeMB42_g05663</name>
</gene>
<feature type="region of interest" description="Disordered" evidence="1">
    <location>
        <begin position="224"/>
        <end position="244"/>
    </location>
</feature>
<dbReference type="PANTHER" id="PTHR35393">
    <property type="entry name" value="CHROMOSOME 1, WHOLE GENOME SHOTGUN SEQUENCE"/>
    <property type="match status" value="1"/>
</dbReference>
<dbReference type="InterPro" id="IPR057514">
    <property type="entry name" value="NTF2_SigF"/>
</dbReference>
<organism evidence="3 6">
    <name type="scientific">Synchytrium endobioticum</name>
    <dbReference type="NCBI Taxonomy" id="286115"/>
    <lineage>
        <taxon>Eukaryota</taxon>
        <taxon>Fungi</taxon>
        <taxon>Fungi incertae sedis</taxon>
        <taxon>Chytridiomycota</taxon>
        <taxon>Chytridiomycota incertae sedis</taxon>
        <taxon>Chytridiomycetes</taxon>
        <taxon>Synchytriales</taxon>
        <taxon>Synchytriaceae</taxon>
        <taxon>Synchytrium</taxon>
    </lineage>
</organism>
<keyword evidence="5" id="KW-1185">Reference proteome</keyword>
<evidence type="ECO:0000313" key="5">
    <source>
        <dbReference type="Proteomes" id="UP000317494"/>
    </source>
</evidence>
<sequence>MVKTRLATPVADAHASIDSGHHDKMDVKTWEKHLRTIVDGIVTTDISQVKYTLETYFAQDVMFYHPYFIARGRDEAYKIFEMWSGSNAELTGEIHHIAINEEEQTAMIELSQLFKQKLFGAYFPLSIRLVVILKWRDEADGARRICYQRDIHEPSSLITYLPVIGNIYTNWIRPNATYAWTTTYKIAEQTGVLRVIPRFAKQVFPMIQYMGMLPVVQLRVGDASNGSGMRSAKDSMEVERQMKG</sequence>
<dbReference type="EMBL" id="QEAM01000409">
    <property type="protein sequence ID" value="TPX40142.1"/>
    <property type="molecule type" value="Genomic_DNA"/>
</dbReference>
<evidence type="ECO:0000313" key="6">
    <source>
        <dbReference type="Proteomes" id="UP000320475"/>
    </source>
</evidence>
<evidence type="ECO:0000313" key="4">
    <source>
        <dbReference type="EMBL" id="TPX41231.1"/>
    </source>
</evidence>
<comment type="caution">
    <text evidence="3">The sequence shown here is derived from an EMBL/GenBank/DDBJ whole genome shotgun (WGS) entry which is preliminary data.</text>
</comment>
<dbReference type="AlphaFoldDB" id="A0A507CK34"/>
<evidence type="ECO:0000313" key="3">
    <source>
        <dbReference type="EMBL" id="TPX40142.1"/>
    </source>
</evidence>
<dbReference type="Pfam" id="PF24840">
    <property type="entry name" value="NTF2_SigF"/>
    <property type="match status" value="1"/>
</dbReference>
<dbReference type="Proteomes" id="UP000317494">
    <property type="component" value="Unassembled WGS sequence"/>
</dbReference>
<dbReference type="VEuPathDB" id="FungiDB:SeMB42_g05663"/>
<protein>
    <recommendedName>
        <fullName evidence="2">SigF-like NTF2-like domain-containing protein</fullName>
    </recommendedName>
</protein>